<gene>
    <name evidence="1" type="ORF">D9X91_06885</name>
</gene>
<dbReference type="Proteomes" id="UP000276770">
    <property type="component" value="Unassembled WGS sequence"/>
</dbReference>
<organism evidence="1 2">
    <name type="scientific">Falsibacillus albus</name>
    <dbReference type="NCBI Taxonomy" id="2478915"/>
    <lineage>
        <taxon>Bacteria</taxon>
        <taxon>Bacillati</taxon>
        <taxon>Bacillota</taxon>
        <taxon>Bacilli</taxon>
        <taxon>Bacillales</taxon>
        <taxon>Bacillaceae</taxon>
        <taxon>Falsibacillus</taxon>
    </lineage>
</organism>
<proteinExistence type="predicted"/>
<sequence length="114" mass="13277">MNELEMKIEPSFVEEDLAIVFSFDFMRFSKKMGEAVVYTFSETQDPSWESFSSTEYIELMPALKNQNGKIAVIHDITILEEYKKQSMNKMFHFLKIIGISKVYFLQSKSNVAVI</sequence>
<comment type="caution">
    <text evidence="1">The sequence shown here is derived from an EMBL/GenBank/DDBJ whole genome shotgun (WGS) entry which is preliminary data.</text>
</comment>
<protein>
    <submittedName>
        <fullName evidence="1">Uncharacterized protein</fullName>
    </submittedName>
</protein>
<accession>A0A3L7K172</accession>
<dbReference type="RefSeq" id="WP_121679839.1">
    <property type="nucleotide sequence ID" value="NZ_RCVZ01000003.1"/>
</dbReference>
<dbReference type="OrthoDB" id="2904385at2"/>
<keyword evidence="2" id="KW-1185">Reference proteome</keyword>
<evidence type="ECO:0000313" key="1">
    <source>
        <dbReference type="EMBL" id="RLQ96818.1"/>
    </source>
</evidence>
<name>A0A3L7K172_9BACI</name>
<dbReference type="AlphaFoldDB" id="A0A3L7K172"/>
<evidence type="ECO:0000313" key="2">
    <source>
        <dbReference type="Proteomes" id="UP000276770"/>
    </source>
</evidence>
<dbReference type="EMBL" id="RCVZ01000003">
    <property type="protein sequence ID" value="RLQ96818.1"/>
    <property type="molecule type" value="Genomic_DNA"/>
</dbReference>
<reference evidence="1 2" key="1">
    <citation type="submission" date="2018-10" db="EMBL/GenBank/DDBJ databases">
        <title>Falsibacillus sp. genome draft.</title>
        <authorList>
            <person name="Shi S."/>
        </authorList>
    </citation>
    <scope>NUCLEOTIDE SEQUENCE [LARGE SCALE GENOMIC DNA]</scope>
    <source>
        <strain evidence="1 2">GY 10110</strain>
    </source>
</reference>